<keyword evidence="1" id="KW-0732">Signal</keyword>
<keyword evidence="3" id="KW-1185">Reference proteome</keyword>
<sequence>MKGMVSVVLLCTSFPCFAGWGYEMTMCRNGAFPDYPDQYSVAKITAVHGDKVHFYDDDIRNGCPDNKAACQSKTSLKAGDRVLVAQEKNGWSCVWHFGKKSEFVGWVESTYLKKQPIKTADINTWLGTWRNFGDSITITRGKNGTLNLRGRAIWHGGRSSYGEQIAHFGSFSASATPNGNRLQWNDSRDVIECSGVMQLINGNLIVEDNGQCGGMNVRFNGIYRLKK</sequence>
<proteinExistence type="predicted"/>
<dbReference type="Proteomes" id="UP000502681">
    <property type="component" value="Chromosome"/>
</dbReference>
<feature type="chain" id="PRO_5047112767" description="SH3 domain-containing protein" evidence="1">
    <location>
        <begin position="19"/>
        <end position="227"/>
    </location>
</feature>
<dbReference type="RefSeq" id="WP_107168608.1">
    <property type="nucleotide sequence ID" value="NZ_CP038498.1"/>
</dbReference>
<protein>
    <recommendedName>
        <fullName evidence="4">SH3 domain-containing protein</fullName>
    </recommendedName>
</protein>
<evidence type="ECO:0000313" key="2">
    <source>
        <dbReference type="EMBL" id="QJA18483.1"/>
    </source>
</evidence>
<dbReference type="GeneID" id="90761358"/>
<evidence type="ECO:0000256" key="1">
    <source>
        <dbReference type="SAM" id="SignalP"/>
    </source>
</evidence>
<evidence type="ECO:0000313" key="3">
    <source>
        <dbReference type="Proteomes" id="UP000502681"/>
    </source>
</evidence>
<name>A0ABX6KWE0_9GAMM</name>
<accession>A0ABX6KWE0</accession>
<dbReference type="EMBL" id="CP038498">
    <property type="protein sequence ID" value="QJA18483.1"/>
    <property type="molecule type" value="Genomic_DNA"/>
</dbReference>
<feature type="signal peptide" evidence="1">
    <location>
        <begin position="1"/>
        <end position="18"/>
    </location>
</feature>
<evidence type="ECO:0008006" key="4">
    <source>
        <dbReference type="Google" id="ProtNLM"/>
    </source>
</evidence>
<organism evidence="2 3">
    <name type="scientific">Pectobacterium punjabense</name>
    <dbReference type="NCBI Taxonomy" id="2108399"/>
    <lineage>
        <taxon>Bacteria</taxon>
        <taxon>Pseudomonadati</taxon>
        <taxon>Pseudomonadota</taxon>
        <taxon>Gammaproteobacteria</taxon>
        <taxon>Enterobacterales</taxon>
        <taxon>Pectobacteriaceae</taxon>
        <taxon>Pectobacterium</taxon>
    </lineage>
</organism>
<reference evidence="2 3" key="1">
    <citation type="submission" date="2019-04" db="EMBL/GenBank/DDBJ databases">
        <title>Whole Genome Sequencing of Pectobacterium punjabense SS95.</title>
        <authorList>
            <person name="Sarfraz S."/>
            <person name="Oulghazi S."/>
            <person name="Roques C."/>
            <person name="Vandecasteele C."/>
            <person name="Faure D."/>
        </authorList>
    </citation>
    <scope>NUCLEOTIDE SEQUENCE [LARGE SCALE GENOMIC DNA]</scope>
    <source>
        <strain evidence="2 3">SS95</strain>
    </source>
</reference>
<gene>
    <name evidence="2" type="ORF">E2566_00220</name>
</gene>